<organism evidence="2">
    <name type="scientific">Andrena fulva</name>
    <dbReference type="NCBI Taxonomy" id="1411667"/>
    <lineage>
        <taxon>Eukaryota</taxon>
        <taxon>Metazoa</taxon>
        <taxon>Ecdysozoa</taxon>
        <taxon>Arthropoda</taxon>
        <taxon>Hexapoda</taxon>
        <taxon>Insecta</taxon>
        <taxon>Pterygota</taxon>
        <taxon>Neoptera</taxon>
        <taxon>Endopterygota</taxon>
        <taxon>Hymenoptera</taxon>
        <taxon>Apocrita</taxon>
        <taxon>Aculeata</taxon>
        <taxon>Apoidea</taxon>
        <taxon>Anthophila</taxon>
        <taxon>Andrenidae</taxon>
        <taxon>Andreninae</taxon>
        <taxon>Andrena</taxon>
        <taxon>Andrena</taxon>
    </lineage>
</organism>
<geneLocation type="mitochondrion" evidence="2"/>
<keyword evidence="1" id="KW-0812">Transmembrane</keyword>
<evidence type="ECO:0000256" key="1">
    <source>
        <dbReference type="SAM" id="Phobius"/>
    </source>
</evidence>
<dbReference type="EMBL" id="KT164623">
    <property type="protein sequence ID" value="ALO64477.1"/>
    <property type="molecule type" value="Genomic_DNA"/>
</dbReference>
<gene>
    <name evidence="2" type="primary">ATP8</name>
</gene>
<keyword evidence="1" id="KW-1133">Transmembrane helix</keyword>
<evidence type="ECO:0000313" key="2">
    <source>
        <dbReference type="EMBL" id="ALO64477.1"/>
    </source>
</evidence>
<reference evidence="2" key="1">
    <citation type="submission" date="2015-06" db="EMBL/GenBank/DDBJ databases">
        <title>High-throughput detection of wild bee species with mitogenome skimming and resequencing (mt-S/R).</title>
        <authorList>
            <person name="Tang M."/>
            <person name="Hardman C."/>
            <person name="Ji Y."/>
            <person name="Meng G."/>
            <person name="Liu S."/>
            <person name="Tan M."/>
            <person name="Yang S."/>
            <person name="Yang C."/>
            <person name="Moss E."/>
            <person name="Nevard T."/>
            <person name="Potts S.G."/>
            <person name="Zhou X."/>
            <person name="Yu D.W."/>
        </authorList>
    </citation>
    <scope>NUCLEOTIDE SEQUENCE</scope>
</reference>
<protein>
    <submittedName>
        <fullName evidence="2">ATP synthase F0 subunit 8</fullName>
    </submittedName>
</protein>
<dbReference type="AlphaFoldDB" id="A0A0S2LT07"/>
<name>A0A0S2LT07_9HYME</name>
<accession>A0A0S2LT07</accession>
<feature type="transmembrane region" description="Helical" evidence="1">
    <location>
        <begin position="6"/>
        <end position="29"/>
    </location>
</feature>
<keyword evidence="2" id="KW-0496">Mitochondrion</keyword>
<keyword evidence="1" id="KW-0472">Membrane</keyword>
<sequence>MPQMKPMMWLMLLMLTLMMIMLTMIINFFSSMDSIIQPKPKSINPIKWKW</sequence>
<proteinExistence type="predicted"/>